<accession>A0A8D2J843</accession>
<dbReference type="SMART" id="SM00908">
    <property type="entry name" value="Gal-bind_lectin"/>
    <property type="match status" value="1"/>
</dbReference>
<dbReference type="GO" id="GO:0005737">
    <property type="term" value="C:cytoplasm"/>
    <property type="evidence" value="ECO:0007669"/>
    <property type="project" value="TreeGrafter"/>
</dbReference>
<evidence type="ECO:0000256" key="1">
    <source>
        <dbReference type="ARBA" id="ARBA00022734"/>
    </source>
</evidence>
<dbReference type="PROSITE" id="PS51304">
    <property type="entry name" value="GALECTIN"/>
    <property type="match status" value="1"/>
</dbReference>
<reference evidence="4" key="1">
    <citation type="submission" date="2025-08" db="UniProtKB">
        <authorList>
            <consortium name="Ensembl"/>
        </authorList>
    </citation>
    <scope>IDENTIFICATION</scope>
</reference>
<evidence type="ECO:0000313" key="5">
    <source>
        <dbReference type="Proteomes" id="UP000694545"/>
    </source>
</evidence>
<protein>
    <recommendedName>
        <fullName evidence="2">Galectin</fullName>
    </recommendedName>
</protein>
<dbReference type="AlphaFoldDB" id="A0A8D2J843"/>
<dbReference type="PANTHER" id="PTHR11346:SF22">
    <property type="entry name" value="GALECTIN-8"/>
    <property type="match status" value="1"/>
</dbReference>
<name>A0A8D2J843_VARKO</name>
<feature type="domain" description="Galectin" evidence="3">
    <location>
        <begin position="6"/>
        <end position="116"/>
    </location>
</feature>
<evidence type="ECO:0000313" key="4">
    <source>
        <dbReference type="Ensembl" id="ENSVKKP00000008990.1"/>
    </source>
</evidence>
<dbReference type="InterPro" id="IPR001079">
    <property type="entry name" value="Galectin_CRD"/>
</dbReference>
<dbReference type="Pfam" id="PF00337">
    <property type="entry name" value="Gal-bind_lectin"/>
    <property type="match status" value="1"/>
</dbReference>
<dbReference type="Gene3D" id="2.60.120.200">
    <property type="match status" value="1"/>
</dbReference>
<keyword evidence="1 2" id="KW-0430">Lectin</keyword>
<organism evidence="4 5">
    <name type="scientific">Varanus komodoensis</name>
    <name type="common">Komodo dragon</name>
    <dbReference type="NCBI Taxonomy" id="61221"/>
    <lineage>
        <taxon>Eukaryota</taxon>
        <taxon>Metazoa</taxon>
        <taxon>Chordata</taxon>
        <taxon>Craniata</taxon>
        <taxon>Vertebrata</taxon>
        <taxon>Euteleostomi</taxon>
        <taxon>Lepidosauria</taxon>
        <taxon>Squamata</taxon>
        <taxon>Bifurcata</taxon>
        <taxon>Unidentata</taxon>
        <taxon>Episquamata</taxon>
        <taxon>Toxicofera</taxon>
        <taxon>Anguimorpha</taxon>
        <taxon>Paleoanguimorpha</taxon>
        <taxon>Varanoidea</taxon>
        <taxon>Varanidae</taxon>
        <taxon>Varanus</taxon>
    </lineage>
</organism>
<evidence type="ECO:0000256" key="2">
    <source>
        <dbReference type="RuleBase" id="RU102079"/>
    </source>
</evidence>
<proteinExistence type="predicted"/>
<keyword evidence="5" id="KW-1185">Reference proteome</keyword>
<evidence type="ECO:0000259" key="3">
    <source>
        <dbReference type="PROSITE" id="PS51304"/>
    </source>
</evidence>
<dbReference type="Proteomes" id="UP000694545">
    <property type="component" value="Unplaced"/>
</dbReference>
<dbReference type="InterPro" id="IPR044156">
    <property type="entry name" value="Galectin-like"/>
</dbReference>
<dbReference type="SMART" id="SM00276">
    <property type="entry name" value="GLECT"/>
    <property type="match status" value="1"/>
</dbReference>
<dbReference type="SUPFAM" id="SSF49899">
    <property type="entry name" value="Concanavalin A-like lectins/glucanases"/>
    <property type="match status" value="1"/>
</dbReference>
<dbReference type="InterPro" id="IPR013320">
    <property type="entry name" value="ConA-like_dom_sf"/>
</dbReference>
<sequence length="116" mass="12987">CQETPHCVELPDGLKAGDKLKIQGSVPKDSVSFMVNFLCGKEENTDNALLVLVKLEAPSVVVLNSFLNKTLGEKDKYTNVPFARGQDFELEFVVEEDIYKVWKGLGFMLNHRNNIA</sequence>
<dbReference type="PANTHER" id="PTHR11346">
    <property type="entry name" value="GALECTIN"/>
    <property type="match status" value="1"/>
</dbReference>
<reference evidence="4" key="2">
    <citation type="submission" date="2025-09" db="UniProtKB">
        <authorList>
            <consortium name="Ensembl"/>
        </authorList>
    </citation>
    <scope>IDENTIFICATION</scope>
</reference>
<dbReference type="Ensembl" id="ENSVKKT00000009221.1">
    <property type="protein sequence ID" value="ENSVKKP00000008990.1"/>
    <property type="gene ID" value="ENSVKKG00000006391.1"/>
</dbReference>
<dbReference type="GO" id="GO:0030246">
    <property type="term" value="F:carbohydrate binding"/>
    <property type="evidence" value="ECO:0007669"/>
    <property type="project" value="UniProtKB-UniRule"/>
</dbReference>